<feature type="compositionally biased region" description="Polar residues" evidence="1">
    <location>
        <begin position="167"/>
        <end position="180"/>
    </location>
</feature>
<dbReference type="EMBL" id="JAPEVB010000004">
    <property type="protein sequence ID" value="KAJ4390161.1"/>
    <property type="molecule type" value="Genomic_DNA"/>
</dbReference>
<feature type="signal peptide" evidence="2">
    <location>
        <begin position="1"/>
        <end position="18"/>
    </location>
</feature>
<proteinExistence type="predicted"/>
<evidence type="ECO:0000313" key="4">
    <source>
        <dbReference type="Proteomes" id="UP001140453"/>
    </source>
</evidence>
<accession>A0A9W8YT23</accession>
<feature type="compositionally biased region" description="Polar residues" evidence="1">
    <location>
        <begin position="349"/>
        <end position="378"/>
    </location>
</feature>
<feature type="compositionally biased region" description="Low complexity" evidence="1">
    <location>
        <begin position="195"/>
        <end position="205"/>
    </location>
</feature>
<feature type="region of interest" description="Disordered" evidence="1">
    <location>
        <begin position="267"/>
        <end position="454"/>
    </location>
</feature>
<dbReference type="AlphaFoldDB" id="A0A9W8YT23"/>
<keyword evidence="2" id="KW-0732">Signal</keyword>
<feature type="compositionally biased region" description="Polar residues" evidence="1">
    <location>
        <begin position="129"/>
        <end position="145"/>
    </location>
</feature>
<feature type="compositionally biased region" description="Acidic residues" evidence="1">
    <location>
        <begin position="506"/>
        <end position="515"/>
    </location>
</feature>
<reference evidence="3" key="1">
    <citation type="submission" date="2022-10" db="EMBL/GenBank/DDBJ databases">
        <title>Tapping the CABI collections for fungal endophytes: first genome assemblies for Collariella, Neodidymelliopsis, Ascochyta clinopodiicola, Didymella pomorum, Didymosphaeria variabile, Neocosmospora piperis and Neocucurbitaria cava.</title>
        <authorList>
            <person name="Hill R."/>
        </authorList>
    </citation>
    <scope>NUCLEOTIDE SEQUENCE</scope>
    <source>
        <strain evidence="3">IMI 355082</strain>
    </source>
</reference>
<evidence type="ECO:0000313" key="3">
    <source>
        <dbReference type="EMBL" id="KAJ4390161.1"/>
    </source>
</evidence>
<keyword evidence="4" id="KW-1185">Reference proteome</keyword>
<protein>
    <submittedName>
        <fullName evidence="3">Uncharacterized protein</fullName>
    </submittedName>
</protein>
<dbReference type="Proteomes" id="UP001140453">
    <property type="component" value="Unassembled WGS sequence"/>
</dbReference>
<organism evidence="3 4">
    <name type="scientific">Gnomoniopsis smithogilvyi</name>
    <dbReference type="NCBI Taxonomy" id="1191159"/>
    <lineage>
        <taxon>Eukaryota</taxon>
        <taxon>Fungi</taxon>
        <taxon>Dikarya</taxon>
        <taxon>Ascomycota</taxon>
        <taxon>Pezizomycotina</taxon>
        <taxon>Sordariomycetes</taxon>
        <taxon>Sordariomycetidae</taxon>
        <taxon>Diaporthales</taxon>
        <taxon>Gnomoniaceae</taxon>
        <taxon>Gnomoniopsis</taxon>
    </lineage>
</organism>
<evidence type="ECO:0000256" key="1">
    <source>
        <dbReference type="SAM" id="MobiDB-lite"/>
    </source>
</evidence>
<sequence>MKLLLTALFGTLLPSISALTAASTSSPTGLVVIIDDNGLPFPRLGYHMVNPRGLTPRLSSFPMDFSDLPVKTGVNIDGEDIVIFAQKPEFVTKVIPILKEYLCSNSVYAPLFPIMCRIGHETASPAEPSHSTLRLTNSVTSTRAFTSDRIPTPHRTSEYTGKGEIQFTGSRNNHGSSSHWPTGRLSRTGDKTSTDKSSSPSPSSSILNNEGERPTVIGNLTRSDGFPPLPTIPEQTPRTRSSSEIIAKPPLVTTTWSWTTVRSSPFVTPDISLTSRDPGTGSPVTETRRSAITKSEQNPRNSQKSSMHVVPDTTSWTESMIHEPTSTKSDTYSPPRDFPFIRTTKKTELSQSGQGTNTASFPRSLESKTSTPSYSEIRSSSDRPIFNSTSDFRPPKSWEKLTPTEVPSWRTIRTRSRMDESSDRGNGGRGHGEPSSTRTKPEWPKELTGTITVWPYPTSTAVQKRTIPTVGDSEEPITTVSRWEKLGIATSPVHDNGGEPKTESGDGTDSEWEAA</sequence>
<feature type="chain" id="PRO_5040771417" evidence="2">
    <location>
        <begin position="19"/>
        <end position="515"/>
    </location>
</feature>
<feature type="region of interest" description="Disordered" evidence="1">
    <location>
        <begin position="488"/>
        <end position="515"/>
    </location>
</feature>
<feature type="compositionally biased region" description="Polar residues" evidence="1">
    <location>
        <begin position="233"/>
        <end position="244"/>
    </location>
</feature>
<feature type="compositionally biased region" description="Polar residues" evidence="1">
    <location>
        <begin position="271"/>
        <end position="332"/>
    </location>
</feature>
<evidence type="ECO:0000256" key="2">
    <source>
        <dbReference type="SAM" id="SignalP"/>
    </source>
</evidence>
<comment type="caution">
    <text evidence="3">The sequence shown here is derived from an EMBL/GenBank/DDBJ whole genome shotgun (WGS) entry which is preliminary data.</text>
</comment>
<name>A0A9W8YT23_9PEZI</name>
<gene>
    <name evidence="3" type="ORF">N0V93_007635</name>
</gene>
<feature type="region of interest" description="Disordered" evidence="1">
    <location>
        <begin position="123"/>
        <end position="245"/>
    </location>
</feature>